<organism evidence="4 5">
    <name type="scientific">Emcibacter nanhaiensis</name>
    <dbReference type="NCBI Taxonomy" id="1505037"/>
    <lineage>
        <taxon>Bacteria</taxon>
        <taxon>Pseudomonadati</taxon>
        <taxon>Pseudomonadota</taxon>
        <taxon>Alphaproteobacteria</taxon>
        <taxon>Emcibacterales</taxon>
        <taxon>Emcibacteraceae</taxon>
        <taxon>Emcibacter</taxon>
    </lineage>
</organism>
<dbReference type="AlphaFoldDB" id="A0A501PG67"/>
<evidence type="ECO:0000256" key="1">
    <source>
        <dbReference type="ARBA" id="ARBA00006484"/>
    </source>
</evidence>
<keyword evidence="2" id="KW-0560">Oxidoreductase</keyword>
<dbReference type="InterPro" id="IPR002347">
    <property type="entry name" value="SDR_fam"/>
</dbReference>
<dbReference type="InterPro" id="IPR036291">
    <property type="entry name" value="NAD(P)-bd_dom_sf"/>
</dbReference>
<protein>
    <submittedName>
        <fullName evidence="4">SDR family oxidoreductase</fullName>
    </submittedName>
</protein>
<comment type="similarity">
    <text evidence="1">Belongs to the short-chain dehydrogenases/reductases (SDR) family.</text>
</comment>
<dbReference type="RefSeq" id="WP_139941142.1">
    <property type="nucleotide sequence ID" value="NZ_JBHSYP010000006.1"/>
</dbReference>
<sequence>MSQLRDKVCIITGGAGSIGLASAELFAAEGAKVMLVDRNEEALAQAAARFEAANIEADQVMTAMADVGDAAEVKGFIDRTVERWGAIDVLFSNAGNAGVIAPLTDYPEDVFDSVYRVHVRGAFLCCKYGLPAMRDGGSIIITSSVVGLQGEAGPYAYVTAKHAQVGLMRSVAKEAAPRQIRVNTIHPGPTKNDFQDQIESDLSSVIGREAGAFLDEIIPLGRHARPEEIAKSALYLASDQSSFMTGSRLVVDGGLHG</sequence>
<name>A0A501PG67_9PROT</name>
<dbReference type="Pfam" id="PF13561">
    <property type="entry name" value="adh_short_C2"/>
    <property type="match status" value="1"/>
</dbReference>
<dbReference type="Gene3D" id="3.40.50.720">
    <property type="entry name" value="NAD(P)-binding Rossmann-like Domain"/>
    <property type="match status" value="1"/>
</dbReference>
<dbReference type="PRINTS" id="PR00080">
    <property type="entry name" value="SDRFAMILY"/>
</dbReference>
<feature type="domain" description="Ketoreductase" evidence="3">
    <location>
        <begin position="7"/>
        <end position="178"/>
    </location>
</feature>
<comment type="caution">
    <text evidence="4">The sequence shown here is derived from an EMBL/GenBank/DDBJ whole genome shotgun (WGS) entry which is preliminary data.</text>
</comment>
<keyword evidence="5" id="KW-1185">Reference proteome</keyword>
<reference evidence="5" key="1">
    <citation type="submission" date="2019-06" db="EMBL/GenBank/DDBJ databases">
        <title>The complete genome of Emcibacter congregatus ZYLT.</title>
        <authorList>
            <person name="Zhao Z."/>
        </authorList>
    </citation>
    <scope>NUCLEOTIDE SEQUENCE [LARGE SCALE GENOMIC DNA]</scope>
    <source>
        <strain evidence="5">MCCC 1A06723</strain>
    </source>
</reference>
<dbReference type="OrthoDB" id="9793325at2"/>
<dbReference type="InterPro" id="IPR057326">
    <property type="entry name" value="KR_dom"/>
</dbReference>
<gene>
    <name evidence="4" type="ORF">FIV46_11865</name>
</gene>
<dbReference type="PANTHER" id="PTHR42760:SF115">
    <property type="entry name" value="3-OXOACYL-[ACYL-CARRIER-PROTEIN] REDUCTASE FABG"/>
    <property type="match status" value="1"/>
</dbReference>
<evidence type="ECO:0000313" key="5">
    <source>
        <dbReference type="Proteomes" id="UP000319148"/>
    </source>
</evidence>
<dbReference type="Proteomes" id="UP000319148">
    <property type="component" value="Unassembled WGS sequence"/>
</dbReference>
<dbReference type="PANTHER" id="PTHR42760">
    <property type="entry name" value="SHORT-CHAIN DEHYDROGENASES/REDUCTASES FAMILY MEMBER"/>
    <property type="match status" value="1"/>
</dbReference>
<dbReference type="SUPFAM" id="SSF51735">
    <property type="entry name" value="NAD(P)-binding Rossmann-fold domains"/>
    <property type="match status" value="1"/>
</dbReference>
<evidence type="ECO:0000256" key="2">
    <source>
        <dbReference type="ARBA" id="ARBA00023002"/>
    </source>
</evidence>
<dbReference type="SMART" id="SM00822">
    <property type="entry name" value="PKS_KR"/>
    <property type="match status" value="1"/>
</dbReference>
<dbReference type="PRINTS" id="PR00081">
    <property type="entry name" value="GDHRDH"/>
</dbReference>
<dbReference type="CDD" id="cd05233">
    <property type="entry name" value="SDR_c"/>
    <property type="match status" value="1"/>
</dbReference>
<dbReference type="GO" id="GO:0016616">
    <property type="term" value="F:oxidoreductase activity, acting on the CH-OH group of donors, NAD or NADP as acceptor"/>
    <property type="evidence" value="ECO:0007669"/>
    <property type="project" value="TreeGrafter"/>
</dbReference>
<accession>A0A501PG67</accession>
<evidence type="ECO:0000313" key="4">
    <source>
        <dbReference type="EMBL" id="TPD59479.1"/>
    </source>
</evidence>
<dbReference type="EMBL" id="VFIY01000014">
    <property type="protein sequence ID" value="TPD59479.1"/>
    <property type="molecule type" value="Genomic_DNA"/>
</dbReference>
<proteinExistence type="inferred from homology"/>
<dbReference type="FunFam" id="3.40.50.720:FF:000084">
    <property type="entry name" value="Short-chain dehydrogenase reductase"/>
    <property type="match status" value="1"/>
</dbReference>
<evidence type="ECO:0000259" key="3">
    <source>
        <dbReference type="SMART" id="SM00822"/>
    </source>
</evidence>